<reference evidence="1" key="1">
    <citation type="submission" date="2024-03" db="EMBL/GenBank/DDBJ databases">
        <title>Whole genome sequecning of epiphytes from Marcgravia umbellata leaves.</title>
        <authorList>
            <person name="Kumar G."/>
            <person name="Savka M.A."/>
        </authorList>
    </citation>
    <scope>NUCLEOTIDE SEQUENCE</scope>
    <source>
        <strain evidence="1">RIT_BL5</strain>
    </source>
</reference>
<keyword evidence="2" id="KW-1185">Reference proteome</keyword>
<sequence length="445" mass="47243">MSRNALTKETLPDHTRLGNNANYKKLFTAVTLTFLGDGLTLTAVPWLLSDITRDAFQASLVTTAMRLPWLLFSLPIGVLIDRHSRKSIVVLSSLLRAVALIALTACVALEAVSIPLLMLFMFVIGVSRVAFDSTVQTLIPRIVHPDRLEKANGQFTAGQLITSDILGASFGGLIVTVGLVIPFALDSATAVIALLILLTLRGAFRPEAETGTAPDAAAPNTDASTPEPAAPARASWFREMSIGFAHIRGDSLLRLLAVMSVLVTLTFSGMVTTQVFFVQDVLGLDSIGFGVLLAIATVGSVIGSQAVARWRKRAEASTIMLLSLLALGIFYGIAGLTQSPYIVGICYFSAAFFIVTYNVVRSSILQRTVPDRLLGRVGGVFRFLSLGIGTVGALLGGLIVSLGQESLGLSRVSALQLPYWIVGTVNIALTAAAYAVLRNRARGNG</sequence>
<evidence type="ECO:0000313" key="2">
    <source>
        <dbReference type="Proteomes" id="UP001380953"/>
    </source>
</evidence>
<evidence type="ECO:0000313" key="1">
    <source>
        <dbReference type="EMBL" id="MEJ8306339.1"/>
    </source>
</evidence>
<dbReference type="EMBL" id="JBBKAR010000053">
    <property type="protein sequence ID" value="MEJ8306339.1"/>
    <property type="molecule type" value="Genomic_DNA"/>
</dbReference>
<dbReference type="Proteomes" id="UP001380953">
    <property type="component" value="Unassembled WGS sequence"/>
</dbReference>
<name>A0ACC6PIM6_9BACL</name>
<protein>
    <submittedName>
        <fullName evidence="1">MFS transporter</fullName>
    </submittedName>
</protein>
<gene>
    <name evidence="1" type="ORF">WKI47_20740</name>
</gene>
<organism evidence="1 2">
    <name type="scientific">Saccharibacillus sacchari</name>
    <dbReference type="NCBI Taxonomy" id="456493"/>
    <lineage>
        <taxon>Bacteria</taxon>
        <taxon>Bacillati</taxon>
        <taxon>Bacillota</taxon>
        <taxon>Bacilli</taxon>
        <taxon>Bacillales</taxon>
        <taxon>Paenibacillaceae</taxon>
        <taxon>Saccharibacillus</taxon>
    </lineage>
</organism>
<comment type="caution">
    <text evidence="1">The sequence shown here is derived from an EMBL/GenBank/DDBJ whole genome shotgun (WGS) entry which is preliminary data.</text>
</comment>
<proteinExistence type="predicted"/>
<accession>A0ACC6PIM6</accession>